<dbReference type="InterPro" id="IPR017375">
    <property type="entry name" value="PEX12"/>
</dbReference>
<dbReference type="GO" id="GO:0016558">
    <property type="term" value="P:protein import into peroxisome matrix"/>
    <property type="evidence" value="ECO:0007669"/>
    <property type="project" value="UniProtKB-UniRule"/>
</dbReference>
<evidence type="ECO:0000256" key="4">
    <source>
        <dbReference type="ARBA" id="ARBA00018980"/>
    </source>
</evidence>
<keyword evidence="13 15" id="KW-0576">Peroxisome</keyword>
<name>A0A182FTG6_ANOAL</name>
<dbReference type="GO" id="GO:0005778">
    <property type="term" value="C:peroxisomal membrane"/>
    <property type="evidence" value="ECO:0007669"/>
    <property type="project" value="UniProtKB-SubCell"/>
</dbReference>
<keyword evidence="5" id="KW-0813">Transport</keyword>
<dbReference type="Pfam" id="PF04757">
    <property type="entry name" value="Pex2_Pex12"/>
    <property type="match status" value="1"/>
</dbReference>
<keyword evidence="12 15" id="KW-0472">Membrane</keyword>
<evidence type="ECO:0000256" key="6">
    <source>
        <dbReference type="ARBA" id="ARBA00022692"/>
    </source>
</evidence>
<keyword evidence="6" id="KW-0812">Transmembrane</keyword>
<dbReference type="STRING" id="7167.A0A182FTG6"/>
<dbReference type="EnsemblMetazoa" id="AALB009846-RA">
    <property type="protein sequence ID" value="AALB009846-PA"/>
    <property type="gene ID" value="AALB009846"/>
</dbReference>
<evidence type="ECO:0000256" key="10">
    <source>
        <dbReference type="ARBA" id="ARBA00022927"/>
    </source>
</evidence>
<keyword evidence="11" id="KW-1133">Transmembrane helix</keyword>
<dbReference type="GO" id="GO:0004842">
    <property type="term" value="F:ubiquitin-protein transferase activity"/>
    <property type="evidence" value="ECO:0007669"/>
    <property type="project" value="TreeGrafter"/>
</dbReference>
<dbReference type="GO" id="GO:0006513">
    <property type="term" value="P:protein monoubiquitination"/>
    <property type="evidence" value="ECO:0007669"/>
    <property type="project" value="TreeGrafter"/>
</dbReference>
<comment type="subcellular location">
    <subcellularLocation>
        <location evidence="1">Peroxisome membrane</location>
        <topology evidence="1">Multi-pass membrane protein</topology>
    </subcellularLocation>
</comment>
<keyword evidence="8" id="KW-0863">Zinc-finger</keyword>
<dbReference type="VEuPathDB" id="VectorBase:AALB20_035562"/>
<evidence type="ECO:0000256" key="11">
    <source>
        <dbReference type="ARBA" id="ARBA00022989"/>
    </source>
</evidence>
<dbReference type="CTD" id="5193"/>
<evidence type="ECO:0000256" key="5">
    <source>
        <dbReference type="ARBA" id="ARBA00022448"/>
    </source>
</evidence>
<evidence type="ECO:0000256" key="1">
    <source>
        <dbReference type="ARBA" id="ARBA00004585"/>
    </source>
</evidence>
<dbReference type="Proteomes" id="UP000069272">
    <property type="component" value="Chromosome 3R"/>
</dbReference>
<evidence type="ECO:0000256" key="14">
    <source>
        <dbReference type="ARBA" id="ARBA00029692"/>
    </source>
</evidence>
<evidence type="ECO:0000313" key="17">
    <source>
        <dbReference type="EnsemblMetazoa" id="AALB009846-PA"/>
    </source>
</evidence>
<keyword evidence="9" id="KW-0862">Zinc</keyword>
<protein>
    <recommendedName>
        <fullName evidence="4 15">Peroxisome assembly protein 12</fullName>
    </recommendedName>
    <alternativeName>
        <fullName evidence="14 15">Peroxin-12</fullName>
    </alternativeName>
</protein>
<feature type="domain" description="Pex N-terminal" evidence="16">
    <location>
        <begin position="25"/>
        <end position="235"/>
    </location>
</feature>
<comment type="function">
    <text evidence="15">Component of a retrotranslocation channel required for peroxisome organization by mediating export of the PEX5 receptor from peroxisomes to the cytosol, thereby promoting PEX5 recycling.</text>
</comment>
<comment type="similarity">
    <text evidence="3 15">Belongs to the pex2/pex10/pex12 family.</text>
</comment>
<proteinExistence type="inferred from homology"/>
<evidence type="ECO:0000256" key="15">
    <source>
        <dbReference type="PIRNR" id="PIRNR038074"/>
    </source>
</evidence>
<dbReference type="CDD" id="cd16451">
    <property type="entry name" value="mRING_PEX12"/>
    <property type="match status" value="1"/>
</dbReference>
<evidence type="ECO:0000256" key="3">
    <source>
        <dbReference type="ARBA" id="ARBA00008704"/>
    </source>
</evidence>
<keyword evidence="10" id="KW-0653">Protein transport</keyword>
<evidence type="ECO:0000259" key="16">
    <source>
        <dbReference type="Pfam" id="PF04757"/>
    </source>
</evidence>
<reference evidence="17 18" key="1">
    <citation type="journal article" date="2017" name="G3 (Bethesda)">
        <title>The Physical Genome Mapping of Anopheles albimanus Corrected Scaffold Misassemblies and Identified Interarm Rearrangements in Genus Anopheles.</title>
        <authorList>
            <person name="Artemov G.N."/>
            <person name="Peery A.N."/>
            <person name="Jiang X."/>
            <person name="Tu Z."/>
            <person name="Stegniy V.N."/>
            <person name="Sharakhova M.V."/>
            <person name="Sharakhov I.V."/>
        </authorList>
    </citation>
    <scope>NUCLEOTIDE SEQUENCE [LARGE SCALE GENOMIC DNA]</scope>
    <source>
        <strain evidence="17 18">ALBI9_A</strain>
    </source>
</reference>
<evidence type="ECO:0000313" key="18">
    <source>
        <dbReference type="Proteomes" id="UP000069272"/>
    </source>
</evidence>
<dbReference type="GeneID" id="118466565"/>
<sequence>MAAKGAHITQNEETKPSLFEVLAADALDTTFYPAIRRVVDFLAAAKPTVFGRCVQFYDELYLLFNGLVQGYYLQRYGGSLAEVFYGLTRQSMDRSEGTFAVRDRNVSFLVLVVLPYVFRKLENLITRWRDNLEDGKSVSAERRALVRLMPFVKAAYESVKLLHYLAYLAGTSTVHSPVLRLLRLSLTYHAEEEESWSLSEVFQGKVRIATMLSTALLRWLELSAFFLQFIEWWQTEANIGDLSKLPIPDAPGLDMNATKYAGICPICLHKHIIPTAISVSGYVYCFRCIVMHLQKESKCPVTKYPATINDLIRVYTDDDS</sequence>
<dbReference type="AlphaFoldDB" id="A0A182FTG6"/>
<dbReference type="KEGG" id="aali:118466565"/>
<dbReference type="InterPro" id="IPR013083">
    <property type="entry name" value="Znf_RING/FYVE/PHD"/>
</dbReference>
<reference evidence="17" key="2">
    <citation type="submission" date="2022-08" db="UniProtKB">
        <authorList>
            <consortium name="EnsemblMetazoa"/>
        </authorList>
    </citation>
    <scope>IDENTIFICATION</scope>
    <source>
        <strain evidence="17">STECLA/ALBI9_A</strain>
    </source>
</reference>
<evidence type="ECO:0000256" key="9">
    <source>
        <dbReference type="ARBA" id="ARBA00022833"/>
    </source>
</evidence>
<dbReference type="RefSeq" id="XP_035792001.1">
    <property type="nucleotide sequence ID" value="XM_035936108.1"/>
</dbReference>
<organism evidence="17 18">
    <name type="scientific">Anopheles albimanus</name>
    <name type="common">New world malaria mosquito</name>
    <dbReference type="NCBI Taxonomy" id="7167"/>
    <lineage>
        <taxon>Eukaryota</taxon>
        <taxon>Metazoa</taxon>
        <taxon>Ecdysozoa</taxon>
        <taxon>Arthropoda</taxon>
        <taxon>Hexapoda</taxon>
        <taxon>Insecta</taxon>
        <taxon>Pterygota</taxon>
        <taxon>Neoptera</taxon>
        <taxon>Endopterygota</taxon>
        <taxon>Diptera</taxon>
        <taxon>Nematocera</taxon>
        <taxon>Culicoidea</taxon>
        <taxon>Culicidae</taxon>
        <taxon>Anophelinae</taxon>
        <taxon>Anopheles</taxon>
    </lineage>
</organism>
<evidence type="ECO:0000256" key="13">
    <source>
        <dbReference type="ARBA" id="ARBA00023140"/>
    </source>
</evidence>
<evidence type="ECO:0000256" key="8">
    <source>
        <dbReference type="ARBA" id="ARBA00022771"/>
    </source>
</evidence>
<dbReference type="PANTHER" id="PTHR12888">
    <property type="entry name" value="PEROXISOME ASSEMBLY PROTEIN 12 PEROXIN-12"/>
    <property type="match status" value="1"/>
</dbReference>
<dbReference type="GO" id="GO:1990429">
    <property type="term" value="C:peroxisomal importomer complex"/>
    <property type="evidence" value="ECO:0007669"/>
    <property type="project" value="TreeGrafter"/>
</dbReference>
<evidence type="ECO:0000256" key="2">
    <source>
        <dbReference type="ARBA" id="ARBA00004906"/>
    </source>
</evidence>
<evidence type="ECO:0000256" key="12">
    <source>
        <dbReference type="ARBA" id="ARBA00023136"/>
    </source>
</evidence>
<dbReference type="SUPFAM" id="SSF57850">
    <property type="entry name" value="RING/U-box"/>
    <property type="match status" value="1"/>
</dbReference>
<comment type="pathway">
    <text evidence="2">Protein modification; protein ubiquitination.</text>
</comment>
<dbReference type="OrthoDB" id="107372at2759"/>
<dbReference type="Gene3D" id="3.30.40.10">
    <property type="entry name" value="Zinc/RING finger domain, C3HC4 (zinc finger)"/>
    <property type="match status" value="1"/>
</dbReference>
<dbReference type="VEuPathDB" id="VectorBase:AALB009846"/>
<dbReference type="InterPro" id="IPR006845">
    <property type="entry name" value="Pex_N"/>
</dbReference>
<dbReference type="GO" id="GO:0008270">
    <property type="term" value="F:zinc ion binding"/>
    <property type="evidence" value="ECO:0007669"/>
    <property type="project" value="UniProtKB-KW"/>
</dbReference>
<accession>A0A182FTG6</accession>
<dbReference type="PANTHER" id="PTHR12888:SF0">
    <property type="entry name" value="PEROXISOME ASSEMBLY PROTEIN 12"/>
    <property type="match status" value="1"/>
</dbReference>
<keyword evidence="7" id="KW-0479">Metal-binding</keyword>
<keyword evidence="18" id="KW-1185">Reference proteome</keyword>
<dbReference type="PIRSF" id="PIRSF038074">
    <property type="entry name" value="Peroxisome_assembly_p12"/>
    <property type="match status" value="1"/>
</dbReference>
<evidence type="ECO:0000256" key="7">
    <source>
        <dbReference type="ARBA" id="ARBA00022723"/>
    </source>
</evidence>